<dbReference type="InterPro" id="IPR003691">
    <property type="entry name" value="FluC"/>
</dbReference>
<dbReference type="AlphaFoldDB" id="A0A6J6QN82"/>
<comment type="subcellular location">
    <subcellularLocation>
        <location evidence="1">Cell membrane</location>
        <topology evidence="1">Multi-pass membrane protein</topology>
    </subcellularLocation>
</comment>
<dbReference type="PANTHER" id="PTHR28259:SF1">
    <property type="entry name" value="FLUORIDE EXPORT PROTEIN 1-RELATED"/>
    <property type="match status" value="1"/>
</dbReference>
<keyword evidence="5 8" id="KW-0472">Membrane</keyword>
<evidence type="ECO:0000256" key="1">
    <source>
        <dbReference type="ARBA" id="ARBA00004651"/>
    </source>
</evidence>
<gene>
    <name evidence="9" type="ORF">UFOPK2579_01507</name>
</gene>
<proteinExistence type="inferred from homology"/>
<organism evidence="9">
    <name type="scientific">freshwater metagenome</name>
    <dbReference type="NCBI Taxonomy" id="449393"/>
    <lineage>
        <taxon>unclassified sequences</taxon>
        <taxon>metagenomes</taxon>
        <taxon>ecological metagenomes</taxon>
    </lineage>
</organism>
<feature type="transmembrane region" description="Helical" evidence="8">
    <location>
        <begin position="93"/>
        <end position="112"/>
    </location>
</feature>
<keyword evidence="4 8" id="KW-1133">Transmembrane helix</keyword>
<evidence type="ECO:0000256" key="7">
    <source>
        <dbReference type="ARBA" id="ARBA00035585"/>
    </source>
</evidence>
<protein>
    <submittedName>
        <fullName evidence="9">Unannotated protein</fullName>
    </submittedName>
</protein>
<dbReference type="GO" id="GO:1903425">
    <property type="term" value="F:fluoride transmembrane transporter activity"/>
    <property type="evidence" value="ECO:0007669"/>
    <property type="project" value="TreeGrafter"/>
</dbReference>
<dbReference type="GO" id="GO:0005886">
    <property type="term" value="C:plasma membrane"/>
    <property type="evidence" value="ECO:0007669"/>
    <property type="project" value="UniProtKB-SubCell"/>
</dbReference>
<comment type="similarity">
    <text evidence="6">Belongs to the fluoride channel Fluc/FEX (TC 1.A.43) family.</text>
</comment>
<comment type="catalytic activity">
    <reaction evidence="7">
        <text>fluoride(in) = fluoride(out)</text>
        <dbReference type="Rhea" id="RHEA:76159"/>
        <dbReference type="ChEBI" id="CHEBI:17051"/>
    </reaction>
    <physiologicalReaction direction="left-to-right" evidence="7">
        <dbReference type="Rhea" id="RHEA:76160"/>
    </physiologicalReaction>
</comment>
<dbReference type="PANTHER" id="PTHR28259">
    <property type="entry name" value="FLUORIDE EXPORT PROTEIN 1-RELATED"/>
    <property type="match status" value="1"/>
</dbReference>
<dbReference type="EMBL" id="CAEZXR010000176">
    <property type="protein sequence ID" value="CAB4712132.1"/>
    <property type="molecule type" value="Genomic_DNA"/>
</dbReference>
<evidence type="ECO:0000256" key="5">
    <source>
        <dbReference type="ARBA" id="ARBA00023136"/>
    </source>
</evidence>
<reference evidence="9" key="1">
    <citation type="submission" date="2020-05" db="EMBL/GenBank/DDBJ databases">
        <authorList>
            <person name="Chiriac C."/>
            <person name="Salcher M."/>
            <person name="Ghai R."/>
            <person name="Kavagutti S V."/>
        </authorList>
    </citation>
    <scope>NUCLEOTIDE SEQUENCE</scope>
</reference>
<feature type="transmembrane region" description="Helical" evidence="8">
    <location>
        <begin position="62"/>
        <end position="81"/>
    </location>
</feature>
<name>A0A6J6QN82_9ZZZZ</name>
<keyword evidence="3 8" id="KW-0812">Transmembrane</keyword>
<evidence type="ECO:0000256" key="3">
    <source>
        <dbReference type="ARBA" id="ARBA00022692"/>
    </source>
</evidence>
<evidence type="ECO:0000256" key="4">
    <source>
        <dbReference type="ARBA" id="ARBA00022989"/>
    </source>
</evidence>
<feature type="transmembrane region" description="Helical" evidence="8">
    <location>
        <begin position="35"/>
        <end position="55"/>
    </location>
</feature>
<dbReference type="Pfam" id="PF02537">
    <property type="entry name" value="CRCB"/>
    <property type="match status" value="1"/>
</dbReference>
<keyword evidence="2" id="KW-1003">Cell membrane</keyword>
<evidence type="ECO:0000313" key="9">
    <source>
        <dbReference type="EMBL" id="CAB4712132.1"/>
    </source>
</evidence>
<accession>A0A6J6QN82</accession>
<evidence type="ECO:0000256" key="8">
    <source>
        <dbReference type="SAM" id="Phobius"/>
    </source>
</evidence>
<sequence>MTRTLLAVAVGGALGAVARWGITEAWPSGADGFPWSTFAINVAGSFLLAVVVGWVAVKQRPLLLAALGPGVLGGFTTLSAVSEQTRALADGGHVTTAATYAVATLGAALLAVELGRRVVGR</sequence>
<dbReference type="HAMAP" id="MF_00454">
    <property type="entry name" value="FluC"/>
    <property type="match status" value="1"/>
</dbReference>
<evidence type="ECO:0000256" key="2">
    <source>
        <dbReference type="ARBA" id="ARBA00022475"/>
    </source>
</evidence>
<evidence type="ECO:0000256" key="6">
    <source>
        <dbReference type="ARBA" id="ARBA00035120"/>
    </source>
</evidence>